<dbReference type="EMBL" id="KV748288">
    <property type="protein sequence ID" value="OCK86703.1"/>
    <property type="molecule type" value="Genomic_DNA"/>
</dbReference>
<name>A0ACC8EKM4_9PEZI</name>
<proteinExistence type="predicted"/>
<feature type="non-terminal residue" evidence="1">
    <location>
        <position position="1"/>
    </location>
</feature>
<gene>
    <name evidence="1" type="ORF">K441DRAFT_598048</name>
</gene>
<reference evidence="1 2" key="1">
    <citation type="journal article" date="2016" name="Nat. Commun.">
        <title>Ectomycorrhizal ecology is imprinted in the genome of the dominant symbiotic fungus Cenococcum geophilum.</title>
        <authorList>
            <consortium name="DOE Joint Genome Institute"/>
            <person name="Peter M."/>
            <person name="Kohler A."/>
            <person name="Ohm R.A."/>
            <person name="Kuo A."/>
            <person name="Krutzmann J."/>
            <person name="Morin E."/>
            <person name="Arend M."/>
            <person name="Barry K.W."/>
            <person name="Binder M."/>
            <person name="Choi C."/>
            <person name="Clum A."/>
            <person name="Copeland A."/>
            <person name="Grisel N."/>
            <person name="Haridas S."/>
            <person name="Kipfer T."/>
            <person name="LaButti K."/>
            <person name="Lindquist E."/>
            <person name="Lipzen A."/>
            <person name="Maire R."/>
            <person name="Meier B."/>
            <person name="Mihaltcheva S."/>
            <person name="Molinier V."/>
            <person name="Murat C."/>
            <person name="Poggeler S."/>
            <person name="Quandt C.A."/>
            <person name="Sperisen C."/>
            <person name="Tritt A."/>
            <person name="Tisserant E."/>
            <person name="Crous P.W."/>
            <person name="Henrissat B."/>
            <person name="Nehls U."/>
            <person name="Egli S."/>
            <person name="Spatafora J.W."/>
            <person name="Grigoriev I.V."/>
            <person name="Martin F.M."/>
        </authorList>
    </citation>
    <scope>NUCLEOTIDE SEQUENCE [LARGE SCALE GENOMIC DNA]</scope>
    <source>
        <strain evidence="1 2">1.58</strain>
    </source>
</reference>
<evidence type="ECO:0000313" key="1">
    <source>
        <dbReference type="EMBL" id="OCK86703.1"/>
    </source>
</evidence>
<organism evidence="1 2">
    <name type="scientific">Cenococcum geophilum 1.58</name>
    <dbReference type="NCBI Taxonomy" id="794803"/>
    <lineage>
        <taxon>Eukaryota</taxon>
        <taxon>Fungi</taxon>
        <taxon>Dikarya</taxon>
        <taxon>Ascomycota</taxon>
        <taxon>Pezizomycotina</taxon>
        <taxon>Dothideomycetes</taxon>
        <taxon>Pleosporomycetidae</taxon>
        <taxon>Gloniales</taxon>
        <taxon>Gloniaceae</taxon>
        <taxon>Cenococcum</taxon>
    </lineage>
</organism>
<dbReference type="Proteomes" id="UP000250078">
    <property type="component" value="Unassembled WGS sequence"/>
</dbReference>
<protein>
    <submittedName>
        <fullName evidence="1">Uncharacterized protein</fullName>
    </submittedName>
</protein>
<accession>A0ACC8EKM4</accession>
<keyword evidence="2" id="KW-1185">Reference proteome</keyword>
<sequence length="68" mass="7596">RNISSFANSSKYRKYVDDILKEELGSLYVGIPGLYKVFFREVEGLKEASAAVFKKCKEGDNPLYAKGG</sequence>
<evidence type="ECO:0000313" key="2">
    <source>
        <dbReference type="Proteomes" id="UP000250078"/>
    </source>
</evidence>